<reference evidence="2 3" key="1">
    <citation type="journal article" date="2017" name="Mol. Biol. Evol.">
        <title>The 4-celled Tetrabaena socialis nuclear genome reveals the essential components for genetic control of cell number at the origin of multicellularity in the volvocine lineage.</title>
        <authorList>
            <person name="Featherston J."/>
            <person name="Arakaki Y."/>
            <person name="Hanschen E.R."/>
            <person name="Ferris P.J."/>
            <person name="Michod R.E."/>
            <person name="Olson B.J.S.C."/>
            <person name="Nozaki H."/>
            <person name="Durand P.M."/>
        </authorList>
    </citation>
    <scope>NUCLEOTIDE SEQUENCE [LARGE SCALE GENOMIC DNA]</scope>
    <source>
        <strain evidence="2 3">NIES-571</strain>
    </source>
</reference>
<gene>
    <name evidence="2" type="ORF">TSOC_008158</name>
</gene>
<organism evidence="2 3">
    <name type="scientific">Tetrabaena socialis</name>
    <dbReference type="NCBI Taxonomy" id="47790"/>
    <lineage>
        <taxon>Eukaryota</taxon>
        <taxon>Viridiplantae</taxon>
        <taxon>Chlorophyta</taxon>
        <taxon>core chlorophytes</taxon>
        <taxon>Chlorophyceae</taxon>
        <taxon>CS clade</taxon>
        <taxon>Chlamydomonadales</taxon>
        <taxon>Tetrabaenaceae</taxon>
        <taxon>Tetrabaena</taxon>
    </lineage>
</organism>
<name>A0A2J7ZZ78_9CHLO</name>
<dbReference type="Proteomes" id="UP000236333">
    <property type="component" value="Unassembled WGS sequence"/>
</dbReference>
<dbReference type="OrthoDB" id="545101at2759"/>
<evidence type="ECO:0000313" key="2">
    <source>
        <dbReference type="EMBL" id="PNH05556.1"/>
    </source>
</evidence>
<sequence>MSGPIYPSTIHYKTRLALENEDGHAYNGLYATSQQSGDVWGRLHSDASVRQSTARSFGDFHGGSTLQYSHKSSGFDSNTNPAVYTHNTFKQGHYQYGTPIEEQHTITANRFKRSNPLEFMTAIRPETETTNQAMRMLGTYDSDQAHADRMKVFIPQGCPGGKPAYHPDVPTGGFGLSPTLPRKGLGQTLTDGRNLK</sequence>
<dbReference type="EMBL" id="PGGS01000296">
    <property type="protein sequence ID" value="PNH05556.1"/>
    <property type="molecule type" value="Genomic_DNA"/>
</dbReference>
<evidence type="ECO:0000313" key="3">
    <source>
        <dbReference type="Proteomes" id="UP000236333"/>
    </source>
</evidence>
<accession>A0A2J7ZZ78</accession>
<comment type="caution">
    <text evidence="2">The sequence shown here is derived from an EMBL/GenBank/DDBJ whole genome shotgun (WGS) entry which is preliminary data.</text>
</comment>
<keyword evidence="3" id="KW-1185">Reference proteome</keyword>
<protein>
    <submittedName>
        <fullName evidence="2">Uncharacterized protein</fullName>
    </submittedName>
</protein>
<feature type="region of interest" description="Disordered" evidence="1">
    <location>
        <begin position="170"/>
        <end position="196"/>
    </location>
</feature>
<evidence type="ECO:0000256" key="1">
    <source>
        <dbReference type="SAM" id="MobiDB-lite"/>
    </source>
</evidence>
<dbReference type="AlphaFoldDB" id="A0A2J7ZZ78"/>
<proteinExistence type="predicted"/>
<feature type="compositionally biased region" description="Polar residues" evidence="1">
    <location>
        <begin position="187"/>
        <end position="196"/>
    </location>
</feature>